<reference evidence="6 7" key="1">
    <citation type="submission" date="2018-04" db="EMBL/GenBank/DDBJ databases">
        <title>Genomic Encyclopedia of Archaeal and Bacterial Type Strains, Phase II (KMG-II): from individual species to whole genera.</title>
        <authorList>
            <person name="Goeker M."/>
        </authorList>
    </citation>
    <scope>NUCLEOTIDE SEQUENCE [LARGE SCALE GENOMIC DNA]</scope>
    <source>
        <strain evidence="6 7">DSM 29329</strain>
    </source>
</reference>
<keyword evidence="2" id="KW-0238">DNA-binding</keyword>
<name>A0A2T5ZXT5_9RHOB</name>
<dbReference type="SUPFAM" id="SSF48008">
    <property type="entry name" value="GntR ligand-binding domain-like"/>
    <property type="match status" value="1"/>
</dbReference>
<dbReference type="Proteomes" id="UP000244069">
    <property type="component" value="Unassembled WGS sequence"/>
</dbReference>
<dbReference type="Pfam" id="PF07729">
    <property type="entry name" value="FCD"/>
    <property type="match status" value="1"/>
</dbReference>
<dbReference type="InterPro" id="IPR000524">
    <property type="entry name" value="Tscrpt_reg_HTH_GntR"/>
</dbReference>
<accession>A0A2T5ZXT5</accession>
<evidence type="ECO:0000313" key="6">
    <source>
        <dbReference type="EMBL" id="PTX36367.1"/>
    </source>
</evidence>
<feature type="domain" description="HTH gntR-type" evidence="5">
    <location>
        <begin position="22"/>
        <end position="90"/>
    </location>
</feature>
<evidence type="ECO:0000256" key="1">
    <source>
        <dbReference type="ARBA" id="ARBA00023015"/>
    </source>
</evidence>
<dbReference type="PRINTS" id="PR00035">
    <property type="entry name" value="HTHGNTR"/>
</dbReference>
<dbReference type="InterPro" id="IPR036388">
    <property type="entry name" value="WH-like_DNA-bd_sf"/>
</dbReference>
<dbReference type="InterPro" id="IPR036390">
    <property type="entry name" value="WH_DNA-bd_sf"/>
</dbReference>
<comment type="caution">
    <text evidence="6">The sequence shown here is derived from an EMBL/GenBank/DDBJ whole genome shotgun (WGS) entry which is preliminary data.</text>
</comment>
<dbReference type="PANTHER" id="PTHR43537">
    <property type="entry name" value="TRANSCRIPTIONAL REGULATOR, GNTR FAMILY"/>
    <property type="match status" value="1"/>
</dbReference>
<protein>
    <submittedName>
        <fullName evidence="6">GntR family transcriptional regulator</fullName>
    </submittedName>
</protein>
<dbReference type="RefSeq" id="WP_210204217.1">
    <property type="nucleotide sequence ID" value="NZ_BMEZ01000059.1"/>
</dbReference>
<dbReference type="SMART" id="SM00895">
    <property type="entry name" value="FCD"/>
    <property type="match status" value="1"/>
</dbReference>
<dbReference type="PROSITE" id="PS50949">
    <property type="entry name" value="HTH_GNTR"/>
    <property type="match status" value="1"/>
</dbReference>
<dbReference type="PANTHER" id="PTHR43537:SF5">
    <property type="entry name" value="UXU OPERON TRANSCRIPTIONAL REGULATOR"/>
    <property type="match status" value="1"/>
</dbReference>
<dbReference type="AlphaFoldDB" id="A0A2T5ZXT5"/>
<dbReference type="GO" id="GO:0003700">
    <property type="term" value="F:DNA-binding transcription factor activity"/>
    <property type="evidence" value="ECO:0007669"/>
    <property type="project" value="InterPro"/>
</dbReference>
<evidence type="ECO:0000256" key="4">
    <source>
        <dbReference type="SAM" id="MobiDB-lite"/>
    </source>
</evidence>
<evidence type="ECO:0000256" key="2">
    <source>
        <dbReference type="ARBA" id="ARBA00023125"/>
    </source>
</evidence>
<dbReference type="CDD" id="cd07377">
    <property type="entry name" value="WHTH_GntR"/>
    <property type="match status" value="1"/>
</dbReference>
<dbReference type="SUPFAM" id="SSF46785">
    <property type="entry name" value="Winged helix' DNA-binding domain"/>
    <property type="match status" value="1"/>
</dbReference>
<sequence>MDEDTEAAASPFSMPDPPRDGRHRVTQLADRLREQILQAELKPGDRLPSEVGLAEAHSVSRTVVREAIAILRSEGRLDVRRGVGAFVCEPNAIAAPFADLSLERISSVIELIELRIGVESQAASLAAARRSPEQLEAILAAHSEVGRCIRDGQSTRMTDYTLHLRIAEAAQNRRFPELMTLVKIGMVSSVPVTDRDRQNAPMPANENLQSEHAAIVNAILLSDSDKAATAMRTHLEGSLRRYKELLVNGVSG</sequence>
<dbReference type="Pfam" id="PF00392">
    <property type="entry name" value="GntR"/>
    <property type="match status" value="1"/>
</dbReference>
<dbReference type="Gene3D" id="1.20.120.530">
    <property type="entry name" value="GntR ligand-binding domain-like"/>
    <property type="match status" value="1"/>
</dbReference>
<proteinExistence type="predicted"/>
<dbReference type="InterPro" id="IPR011711">
    <property type="entry name" value="GntR_C"/>
</dbReference>
<dbReference type="InterPro" id="IPR008920">
    <property type="entry name" value="TF_FadR/GntR_C"/>
</dbReference>
<dbReference type="GO" id="GO:0003677">
    <property type="term" value="F:DNA binding"/>
    <property type="evidence" value="ECO:0007669"/>
    <property type="project" value="UniProtKB-KW"/>
</dbReference>
<gene>
    <name evidence="6" type="ORF">C8N44_1593</name>
</gene>
<evidence type="ECO:0000256" key="3">
    <source>
        <dbReference type="ARBA" id="ARBA00023163"/>
    </source>
</evidence>
<dbReference type="SMART" id="SM00345">
    <property type="entry name" value="HTH_GNTR"/>
    <property type="match status" value="1"/>
</dbReference>
<keyword evidence="3" id="KW-0804">Transcription</keyword>
<feature type="region of interest" description="Disordered" evidence="4">
    <location>
        <begin position="1"/>
        <end position="23"/>
    </location>
</feature>
<evidence type="ECO:0000259" key="5">
    <source>
        <dbReference type="PROSITE" id="PS50949"/>
    </source>
</evidence>
<keyword evidence="1" id="KW-0805">Transcription regulation</keyword>
<keyword evidence="7" id="KW-1185">Reference proteome</keyword>
<evidence type="ECO:0000313" key="7">
    <source>
        <dbReference type="Proteomes" id="UP000244069"/>
    </source>
</evidence>
<dbReference type="Gene3D" id="1.10.10.10">
    <property type="entry name" value="Winged helix-like DNA-binding domain superfamily/Winged helix DNA-binding domain"/>
    <property type="match status" value="1"/>
</dbReference>
<dbReference type="EMBL" id="QBKN01000059">
    <property type="protein sequence ID" value="PTX36367.1"/>
    <property type="molecule type" value="Genomic_DNA"/>
</dbReference>
<organism evidence="6 7">
    <name type="scientific">Allosediminivita pacifica</name>
    <dbReference type="NCBI Taxonomy" id="1267769"/>
    <lineage>
        <taxon>Bacteria</taxon>
        <taxon>Pseudomonadati</taxon>
        <taxon>Pseudomonadota</taxon>
        <taxon>Alphaproteobacteria</taxon>
        <taxon>Rhodobacterales</taxon>
        <taxon>Paracoccaceae</taxon>
        <taxon>Allosediminivita</taxon>
    </lineage>
</organism>